<dbReference type="EMBL" id="PEBK01000003">
    <property type="protein sequence ID" value="PJM75531.1"/>
    <property type="molecule type" value="Genomic_DNA"/>
</dbReference>
<gene>
    <name evidence="1" type="ORF">CSQ87_03670</name>
</gene>
<evidence type="ECO:0000313" key="2">
    <source>
        <dbReference type="Proteomes" id="UP000231451"/>
    </source>
</evidence>
<organism evidence="1 2">
    <name type="scientific">Bifidobacterium simiarum</name>
    <dbReference type="NCBI Taxonomy" id="2045441"/>
    <lineage>
        <taxon>Bacteria</taxon>
        <taxon>Bacillati</taxon>
        <taxon>Actinomycetota</taxon>
        <taxon>Actinomycetes</taxon>
        <taxon>Bifidobacteriales</taxon>
        <taxon>Bifidobacteriaceae</taxon>
        <taxon>Bifidobacterium</taxon>
    </lineage>
</organism>
<protein>
    <submittedName>
        <fullName evidence="1">Uncharacterized protein</fullName>
    </submittedName>
</protein>
<accession>A0A2M9HFE5</accession>
<reference evidence="1 2" key="1">
    <citation type="submission" date="2017-10" db="EMBL/GenBank/DDBJ databases">
        <title>Draft genome sequences of strains TRE 1, TRE 9, TRE H and TRI 7, isolated from tamarins, belonging to four potential novel Bifidobacterium species.</title>
        <authorList>
            <person name="Mattarelli P."/>
            <person name="Modesto M."/>
            <person name="Puglisi E."/>
            <person name="Morelli L."/>
            <person name="Spezio C."/>
            <person name="Bonetti A."/>
            <person name="Sandri C."/>
        </authorList>
    </citation>
    <scope>NUCLEOTIDE SEQUENCE [LARGE SCALE GENOMIC DNA]</scope>
    <source>
        <strain evidence="2">TRI7</strain>
    </source>
</reference>
<evidence type="ECO:0000313" key="1">
    <source>
        <dbReference type="EMBL" id="PJM75531.1"/>
    </source>
</evidence>
<name>A0A2M9HFE5_9BIFI</name>
<keyword evidence="2" id="KW-1185">Reference proteome</keyword>
<proteinExistence type="predicted"/>
<sequence length="83" mass="9613">MQYNGMRYLSPELLNELTITSHQNRSHDARPVTDLMASTKYDTVFVIEGRNVLLPYKTSDHDIYEIIEESLHERLCGFVIPSV</sequence>
<dbReference type="Proteomes" id="UP000231451">
    <property type="component" value="Unassembled WGS sequence"/>
</dbReference>
<comment type="caution">
    <text evidence="1">The sequence shown here is derived from an EMBL/GenBank/DDBJ whole genome shotgun (WGS) entry which is preliminary data.</text>
</comment>
<dbReference type="AlphaFoldDB" id="A0A2M9HFE5"/>